<dbReference type="Pfam" id="PF01217">
    <property type="entry name" value="Clat_adaptor_s"/>
    <property type="match status" value="1"/>
</dbReference>
<organism evidence="8 9">
    <name type="scientific">Brachionus calyciflorus</name>
    <dbReference type="NCBI Taxonomy" id="104777"/>
    <lineage>
        <taxon>Eukaryota</taxon>
        <taxon>Metazoa</taxon>
        <taxon>Spiralia</taxon>
        <taxon>Gnathifera</taxon>
        <taxon>Rotifera</taxon>
        <taxon>Eurotatoria</taxon>
        <taxon>Monogononta</taxon>
        <taxon>Pseudotrocha</taxon>
        <taxon>Ploima</taxon>
        <taxon>Brachionidae</taxon>
        <taxon>Brachionus</taxon>
    </lineage>
</organism>
<dbReference type="Gene3D" id="2.60.40.1170">
    <property type="entry name" value="Mu homology domain, subdomain B"/>
    <property type="match status" value="1"/>
</dbReference>
<dbReference type="InterPro" id="IPR028565">
    <property type="entry name" value="MHD"/>
</dbReference>
<comment type="subcellular location">
    <subcellularLocation>
        <location evidence="1">Cytoplasmic vesicle</location>
        <location evidence="1">Clathrin-coated vesicle membrane</location>
        <topology evidence="1">Peripheral membrane protein</topology>
        <orientation evidence="1">Cytoplasmic side</orientation>
    </subcellularLocation>
</comment>
<proteinExistence type="inferred from homology"/>
<dbReference type="SUPFAM" id="SSF49447">
    <property type="entry name" value="Second domain of Mu2 adaptin subunit (ap50) of ap2 adaptor"/>
    <property type="match status" value="1"/>
</dbReference>
<keyword evidence="4" id="KW-0653">Protein transport</keyword>
<dbReference type="GO" id="GO:0016192">
    <property type="term" value="P:vesicle-mediated transport"/>
    <property type="evidence" value="ECO:0007669"/>
    <property type="project" value="InterPro"/>
</dbReference>
<keyword evidence="5" id="KW-0472">Membrane</keyword>
<accession>A0A814FIP0</accession>
<evidence type="ECO:0000256" key="2">
    <source>
        <dbReference type="ARBA" id="ARBA00005324"/>
    </source>
</evidence>
<dbReference type="CDD" id="cd14835">
    <property type="entry name" value="AP1_Mu_N"/>
    <property type="match status" value="1"/>
</dbReference>
<dbReference type="PROSITE" id="PS51072">
    <property type="entry name" value="MHD"/>
    <property type="match status" value="1"/>
</dbReference>
<dbReference type="GO" id="GO:0006886">
    <property type="term" value="P:intracellular protein transport"/>
    <property type="evidence" value="ECO:0007669"/>
    <property type="project" value="InterPro"/>
</dbReference>
<dbReference type="GO" id="GO:0030665">
    <property type="term" value="C:clathrin-coated vesicle membrane"/>
    <property type="evidence" value="ECO:0007669"/>
    <property type="project" value="UniProtKB-SubCell"/>
</dbReference>
<comment type="similarity">
    <text evidence="2">Belongs to the adaptor complexes medium subunit family.</text>
</comment>
<gene>
    <name evidence="8" type="ORF">OXX778_LOCUS15428</name>
</gene>
<dbReference type="FunFam" id="3.30.450.60:FF:000006">
    <property type="entry name" value="AP-1 complex subunit mu-1 isoform 1"/>
    <property type="match status" value="1"/>
</dbReference>
<evidence type="ECO:0000313" key="9">
    <source>
        <dbReference type="Proteomes" id="UP000663879"/>
    </source>
</evidence>
<evidence type="ECO:0000313" key="8">
    <source>
        <dbReference type="EMBL" id="CAF0981154.1"/>
    </source>
</evidence>
<dbReference type="InterPro" id="IPR050431">
    <property type="entry name" value="Adaptor_comp_med_subunit"/>
</dbReference>
<dbReference type="PRINTS" id="PR00314">
    <property type="entry name" value="CLATHRINADPT"/>
</dbReference>
<evidence type="ECO:0000256" key="6">
    <source>
        <dbReference type="ARBA" id="ARBA00023329"/>
    </source>
</evidence>
<protein>
    <recommendedName>
        <fullName evidence="7">MHD domain-containing protein</fullName>
    </recommendedName>
</protein>
<feature type="domain" description="MHD" evidence="7">
    <location>
        <begin position="166"/>
        <end position="224"/>
    </location>
</feature>
<evidence type="ECO:0000256" key="5">
    <source>
        <dbReference type="ARBA" id="ARBA00023136"/>
    </source>
</evidence>
<dbReference type="Gene3D" id="3.30.450.60">
    <property type="match status" value="1"/>
</dbReference>
<evidence type="ECO:0000259" key="7">
    <source>
        <dbReference type="PROSITE" id="PS51072"/>
    </source>
</evidence>
<dbReference type="Pfam" id="PF00928">
    <property type="entry name" value="Adap_comp_sub"/>
    <property type="match status" value="1"/>
</dbReference>
<dbReference type="InterPro" id="IPR001392">
    <property type="entry name" value="Clathrin_mu"/>
</dbReference>
<dbReference type="InterPro" id="IPR022775">
    <property type="entry name" value="AP_mu_sigma_su"/>
</dbReference>
<reference evidence="8" key="1">
    <citation type="submission" date="2021-02" db="EMBL/GenBank/DDBJ databases">
        <authorList>
            <person name="Nowell W R."/>
        </authorList>
    </citation>
    <scope>NUCLEOTIDE SEQUENCE</scope>
    <source>
        <strain evidence="8">Ploen Becks lab</strain>
    </source>
</reference>
<dbReference type="InterPro" id="IPR011012">
    <property type="entry name" value="Longin-like_dom_sf"/>
</dbReference>
<dbReference type="AlphaFoldDB" id="A0A814FIP0"/>
<name>A0A814FIP0_9BILA</name>
<evidence type="ECO:0000256" key="4">
    <source>
        <dbReference type="ARBA" id="ARBA00022927"/>
    </source>
</evidence>
<keyword evidence="9" id="KW-1185">Reference proteome</keyword>
<dbReference type="SUPFAM" id="SSF64356">
    <property type="entry name" value="SNARE-like"/>
    <property type="match status" value="1"/>
</dbReference>
<keyword evidence="6" id="KW-0968">Cytoplasmic vesicle</keyword>
<comment type="caution">
    <text evidence="8">The sequence shown here is derived from an EMBL/GenBank/DDBJ whole genome shotgun (WGS) entry which is preliminary data.</text>
</comment>
<dbReference type="PANTHER" id="PTHR10529">
    <property type="entry name" value="AP COMPLEX SUBUNIT MU"/>
    <property type="match status" value="1"/>
</dbReference>
<dbReference type="InterPro" id="IPR036168">
    <property type="entry name" value="AP2_Mu_C_sf"/>
</dbReference>
<dbReference type="GO" id="GO:0030131">
    <property type="term" value="C:clathrin adaptor complex"/>
    <property type="evidence" value="ECO:0007669"/>
    <property type="project" value="InterPro"/>
</dbReference>
<dbReference type="EMBL" id="CAJNOC010003404">
    <property type="protein sequence ID" value="CAF0981154.1"/>
    <property type="molecule type" value="Genomic_DNA"/>
</dbReference>
<dbReference type="Proteomes" id="UP000663879">
    <property type="component" value="Unassembled WGS sequence"/>
</dbReference>
<keyword evidence="3" id="KW-0813">Transport</keyword>
<sequence>MSLSAIFILDSKGKVLISRNYRGDIEMNVIERFMQLLLEQEDESNLTPIVKHGDVAFIYVKHTNVYLVAVTKINTNATLVLSFLFKIIRVFCEYFNELEEESIRDNFVIIYELLDEFMDFGYPQTTDSKILQEYITQEGHQINETKLPPAVTNAVSWRAENIKYRKNEVFLDVIESVNILVSASGNVLRSEIVGAIKMRVYLSGMPELRLGLNDKILFENIGSK</sequence>
<evidence type="ECO:0000256" key="1">
    <source>
        <dbReference type="ARBA" id="ARBA00004145"/>
    </source>
</evidence>
<dbReference type="OrthoDB" id="10259133at2759"/>
<evidence type="ECO:0000256" key="3">
    <source>
        <dbReference type="ARBA" id="ARBA00022448"/>
    </source>
</evidence>